<evidence type="ECO:0000313" key="2">
    <source>
        <dbReference type="EMBL" id="MBD2316780.1"/>
    </source>
</evidence>
<feature type="chain" id="PRO_5046855599" evidence="1">
    <location>
        <begin position="24"/>
        <end position="201"/>
    </location>
</feature>
<dbReference type="EMBL" id="JACJQY010000009">
    <property type="protein sequence ID" value="MBD2316780.1"/>
    <property type="molecule type" value="Genomic_DNA"/>
</dbReference>
<protein>
    <submittedName>
        <fullName evidence="2">Uncharacterized protein</fullName>
    </submittedName>
</protein>
<evidence type="ECO:0000256" key="1">
    <source>
        <dbReference type="SAM" id="SignalP"/>
    </source>
</evidence>
<sequence length="201" mass="20300">MKKIFLSILASVISFAAISPVFAGTVPVQAGSQTSSSPILLNIPSSSQGNSLSININNTITSLLNASENNPNIRNIVVLLSNGNGDSTSVAAAQSALSNQFASLGLNVDSGSPASNLINALTGLVSGNFNGESGQSQSIDLSKLFLAIESFNQIVNGLTNTANGSDAVAAAQALEALKAMSTDATVTTLSTTLAAISKDLK</sequence>
<reference evidence="2 3" key="1">
    <citation type="journal article" date="2020" name="ISME J.">
        <title>Comparative genomics reveals insights into cyanobacterial evolution and habitat adaptation.</title>
        <authorList>
            <person name="Chen M.Y."/>
            <person name="Teng W.K."/>
            <person name="Zhao L."/>
            <person name="Hu C.X."/>
            <person name="Zhou Y.K."/>
            <person name="Han B.P."/>
            <person name="Song L.R."/>
            <person name="Shu W.S."/>
        </authorList>
    </citation>
    <scope>NUCLEOTIDE SEQUENCE [LARGE SCALE GENOMIC DNA]</scope>
    <source>
        <strain evidence="2 3">FACHB-1050</strain>
    </source>
</reference>
<dbReference type="RefSeq" id="WP_190577665.1">
    <property type="nucleotide sequence ID" value="NZ_CAWPQU010000089.1"/>
</dbReference>
<feature type="signal peptide" evidence="1">
    <location>
        <begin position="1"/>
        <end position="23"/>
    </location>
</feature>
<accession>A0ABR8C8T5</accession>
<keyword evidence="3" id="KW-1185">Reference proteome</keyword>
<gene>
    <name evidence="2" type="ORF">H6G05_07955</name>
</gene>
<keyword evidence="1" id="KW-0732">Signal</keyword>
<comment type="caution">
    <text evidence="2">The sequence shown here is derived from an EMBL/GenBank/DDBJ whole genome shotgun (WGS) entry which is preliminary data.</text>
</comment>
<proteinExistence type="predicted"/>
<dbReference type="Proteomes" id="UP000618445">
    <property type="component" value="Unassembled WGS sequence"/>
</dbReference>
<evidence type="ECO:0000313" key="3">
    <source>
        <dbReference type="Proteomes" id="UP000618445"/>
    </source>
</evidence>
<organism evidence="2 3">
    <name type="scientific">Phormidium tenue FACHB-1050</name>
    <dbReference type="NCBI Taxonomy" id="2692857"/>
    <lineage>
        <taxon>Bacteria</taxon>
        <taxon>Bacillati</taxon>
        <taxon>Cyanobacteriota</taxon>
        <taxon>Cyanophyceae</taxon>
        <taxon>Oscillatoriophycideae</taxon>
        <taxon>Oscillatoriales</taxon>
        <taxon>Oscillatoriaceae</taxon>
        <taxon>Phormidium</taxon>
    </lineage>
</organism>
<name>A0ABR8C8T5_9CYAN</name>